<feature type="domain" description="ABC transmembrane type-1" evidence="11">
    <location>
        <begin position="47"/>
        <end position="323"/>
    </location>
</feature>
<dbReference type="KEGG" id="dac:Daci_2079"/>
<dbReference type="EMBL" id="CP000884">
    <property type="protein sequence ID" value="ABX34719.1"/>
    <property type="molecule type" value="Genomic_DNA"/>
</dbReference>
<feature type="transmembrane region" description="Helical" evidence="9">
    <location>
        <begin position="46"/>
        <end position="66"/>
    </location>
</feature>
<organism evidence="12 13">
    <name type="scientific">Delftia acidovorans (strain DSM 14801 / SPH-1)</name>
    <dbReference type="NCBI Taxonomy" id="398578"/>
    <lineage>
        <taxon>Bacteria</taxon>
        <taxon>Pseudomonadati</taxon>
        <taxon>Pseudomonadota</taxon>
        <taxon>Betaproteobacteria</taxon>
        <taxon>Burkholderiales</taxon>
        <taxon>Comamonadaceae</taxon>
        <taxon>Delftia</taxon>
    </lineage>
</organism>
<dbReference type="InterPro" id="IPR039421">
    <property type="entry name" value="Type_1_exporter"/>
</dbReference>
<dbReference type="PROSITE" id="PS50929">
    <property type="entry name" value="ABC_TM1F"/>
    <property type="match status" value="1"/>
</dbReference>
<keyword evidence="3 9" id="KW-0812">Transmembrane</keyword>
<dbReference type="PANTHER" id="PTHR24221:SF248">
    <property type="entry name" value="ABC TRANSPORTER TRANSMEMBRANE REGION"/>
    <property type="match status" value="1"/>
</dbReference>
<evidence type="ECO:0000256" key="9">
    <source>
        <dbReference type="SAM" id="Phobius"/>
    </source>
</evidence>
<dbReference type="InterPro" id="IPR003439">
    <property type="entry name" value="ABC_transporter-like_ATP-bd"/>
</dbReference>
<reference evidence="12 13" key="1">
    <citation type="journal article" date="2004" name="Appl. Environ. Microbiol.">
        <title>Mineralization of individual congeners of linear alkylbenzenesulfonate by defined pairs of heterotrophic bacteria.</title>
        <authorList>
            <person name="Schleheck D."/>
            <person name="Knepper T.P."/>
            <person name="Fischer K."/>
            <person name="Cook A.M."/>
        </authorList>
    </citation>
    <scope>NUCLEOTIDE SEQUENCE [LARGE SCALE GENOMIC DNA]</scope>
    <source>
        <strain evidence="13">DSM 14801 / SPH-1</strain>
    </source>
</reference>
<dbReference type="eggNOG" id="COG2274">
    <property type="taxonomic scope" value="Bacteria"/>
</dbReference>
<dbReference type="GO" id="GO:0016887">
    <property type="term" value="F:ATP hydrolysis activity"/>
    <property type="evidence" value="ECO:0007669"/>
    <property type="project" value="InterPro"/>
</dbReference>
<keyword evidence="6 9" id="KW-1133">Transmembrane helix</keyword>
<evidence type="ECO:0000256" key="3">
    <source>
        <dbReference type="ARBA" id="ARBA00022692"/>
    </source>
</evidence>
<feature type="transmembrane region" description="Helical" evidence="9">
    <location>
        <begin position="183"/>
        <end position="199"/>
    </location>
</feature>
<evidence type="ECO:0000313" key="12">
    <source>
        <dbReference type="EMBL" id="ABX34719.1"/>
    </source>
</evidence>
<evidence type="ECO:0000256" key="1">
    <source>
        <dbReference type="ARBA" id="ARBA00004651"/>
    </source>
</evidence>
<dbReference type="InterPro" id="IPR017871">
    <property type="entry name" value="ABC_transporter-like_CS"/>
</dbReference>
<feature type="region of interest" description="Disordered" evidence="8">
    <location>
        <begin position="587"/>
        <end position="623"/>
    </location>
</feature>
<dbReference type="InterPro" id="IPR027417">
    <property type="entry name" value="P-loop_NTPase"/>
</dbReference>
<dbReference type="GO" id="GO:0140359">
    <property type="term" value="F:ABC-type transporter activity"/>
    <property type="evidence" value="ECO:0007669"/>
    <property type="project" value="InterPro"/>
</dbReference>
<feature type="transmembrane region" description="Helical" evidence="9">
    <location>
        <begin position="156"/>
        <end position="177"/>
    </location>
</feature>
<accession>A9BV55</accession>
<sequence length="623" mass="67124">MIRYLLPRQLAKATAMPSGTETVGAFASAIAESFDRAAHQLRRAGWLSLPISLLGLLPSIFLLQVYNRVIARGGTATLTAMVAGVLFFLGVEWWLRRRRARALREAGAIIDRDVSQALMHSMLRHPLAALEQRSSSQWLQLFRDVSAMRSGMSGGLATSLLDLPMALLALVVIGIIAWPVLPVILVAMLIMCALAWWWADEVRSGRVEEIAQARMLDRGTAEICNARATLKVLGYDAAARQNWQSGYDRWLAESFGKNGEMENAREASTVLLTLFSIAVITVGAIAINAQWMSIGSLMAVNLLSGKALGPISQLASNWRSLAHANEAARRLQAVLEEPVEAMTDTVDLPRPQGRLRLDQASFHYPGGHVALEQASLEIGPGGLHAIVGRNGAGKSTLAKLLAGLYQPTQGRIFIDEYDMAQFPRAELGRWIGCLAQQVYWFSGPIVDGLRMVNPDADDHKIVTACQISGAHGFISRLPQGYQTVLGEGGAGLSAGELRKLALAQLFLRNPSVLILDEPSNDLDFESETALLQTLRQIALKHTVIVVTHSLRVASMAQHLYHVRGDGGIEHGSPQLLLPQLFGTAREPAAPAAPAASATSAAPATPADTAPHADHPAVAQELAS</sequence>
<keyword evidence="13" id="KW-1185">Reference proteome</keyword>
<dbReference type="Pfam" id="PF00664">
    <property type="entry name" value="ABC_membrane"/>
    <property type="match status" value="1"/>
</dbReference>
<protein>
    <submittedName>
        <fullName evidence="12">ABC transporter related</fullName>
    </submittedName>
</protein>
<dbReference type="GO" id="GO:0005524">
    <property type="term" value="F:ATP binding"/>
    <property type="evidence" value="ECO:0007669"/>
    <property type="project" value="UniProtKB-KW"/>
</dbReference>
<dbReference type="InterPro" id="IPR003593">
    <property type="entry name" value="AAA+_ATPase"/>
</dbReference>
<comment type="subcellular location">
    <subcellularLocation>
        <location evidence="1">Cell membrane</location>
        <topology evidence="1">Multi-pass membrane protein</topology>
    </subcellularLocation>
</comment>
<dbReference type="AlphaFoldDB" id="A9BV55"/>
<evidence type="ECO:0000259" key="11">
    <source>
        <dbReference type="PROSITE" id="PS50929"/>
    </source>
</evidence>
<keyword evidence="2" id="KW-1003">Cell membrane</keyword>
<dbReference type="RefSeq" id="WP_012204002.1">
    <property type="nucleotide sequence ID" value="NC_010002.1"/>
</dbReference>
<dbReference type="Pfam" id="PF00005">
    <property type="entry name" value="ABC_tran"/>
    <property type="match status" value="1"/>
</dbReference>
<dbReference type="GO" id="GO:0034040">
    <property type="term" value="F:ATPase-coupled lipid transmembrane transporter activity"/>
    <property type="evidence" value="ECO:0007669"/>
    <property type="project" value="TreeGrafter"/>
</dbReference>
<dbReference type="SUPFAM" id="SSF52540">
    <property type="entry name" value="P-loop containing nucleoside triphosphate hydrolases"/>
    <property type="match status" value="1"/>
</dbReference>
<dbReference type="Gene3D" id="1.20.1560.10">
    <property type="entry name" value="ABC transporter type 1, transmembrane domain"/>
    <property type="match status" value="1"/>
</dbReference>
<gene>
    <name evidence="12" type="ordered locus">Daci_2079</name>
</gene>
<dbReference type="GeneID" id="24118933"/>
<dbReference type="GO" id="GO:0005886">
    <property type="term" value="C:plasma membrane"/>
    <property type="evidence" value="ECO:0007669"/>
    <property type="project" value="UniProtKB-SubCell"/>
</dbReference>
<dbReference type="HOGENOM" id="CLU_000604_84_3_4"/>
<feature type="transmembrane region" description="Helical" evidence="9">
    <location>
        <begin position="78"/>
        <end position="95"/>
    </location>
</feature>
<dbReference type="SUPFAM" id="SSF90123">
    <property type="entry name" value="ABC transporter transmembrane region"/>
    <property type="match status" value="1"/>
</dbReference>
<dbReference type="InterPro" id="IPR036640">
    <property type="entry name" value="ABC1_TM_sf"/>
</dbReference>
<dbReference type="STRING" id="398578.Daci_2079"/>
<proteinExistence type="predicted"/>
<keyword evidence="5" id="KW-0067">ATP-binding</keyword>
<evidence type="ECO:0000256" key="7">
    <source>
        <dbReference type="ARBA" id="ARBA00023136"/>
    </source>
</evidence>
<keyword evidence="7 9" id="KW-0472">Membrane</keyword>
<dbReference type="PROSITE" id="PS50893">
    <property type="entry name" value="ABC_TRANSPORTER_2"/>
    <property type="match status" value="1"/>
</dbReference>
<keyword evidence="4" id="KW-0547">Nucleotide-binding</keyword>
<feature type="transmembrane region" description="Helical" evidence="9">
    <location>
        <begin position="270"/>
        <end position="291"/>
    </location>
</feature>
<dbReference type="PROSITE" id="PS00211">
    <property type="entry name" value="ABC_TRANSPORTER_1"/>
    <property type="match status" value="1"/>
</dbReference>
<evidence type="ECO:0000259" key="10">
    <source>
        <dbReference type="PROSITE" id="PS50893"/>
    </source>
</evidence>
<reference evidence="13" key="2">
    <citation type="submission" date="2007-11" db="EMBL/GenBank/DDBJ databases">
        <title>Complete sequence of Delftia acidovorans DSM 14801 / SPH-1.</title>
        <authorList>
            <person name="Copeland A."/>
            <person name="Lucas S."/>
            <person name="Lapidus A."/>
            <person name="Barry K."/>
            <person name="Glavina del Rio T."/>
            <person name="Dalin E."/>
            <person name="Tice H."/>
            <person name="Pitluck S."/>
            <person name="Lowry S."/>
            <person name="Clum A."/>
            <person name="Schmutz J."/>
            <person name="Larimer F."/>
            <person name="Land M."/>
            <person name="Hauser L."/>
            <person name="Kyrpides N."/>
            <person name="Kim E."/>
            <person name="Schleheck D."/>
            <person name="Richardson P."/>
        </authorList>
    </citation>
    <scope>NUCLEOTIDE SEQUENCE [LARGE SCALE GENOMIC DNA]</scope>
    <source>
        <strain evidence="13">DSM 14801 / SPH-1</strain>
    </source>
</reference>
<evidence type="ECO:0000256" key="4">
    <source>
        <dbReference type="ARBA" id="ARBA00022741"/>
    </source>
</evidence>
<dbReference type="Proteomes" id="UP000000784">
    <property type="component" value="Chromosome"/>
</dbReference>
<evidence type="ECO:0000256" key="5">
    <source>
        <dbReference type="ARBA" id="ARBA00022840"/>
    </source>
</evidence>
<dbReference type="InterPro" id="IPR011527">
    <property type="entry name" value="ABC1_TM_dom"/>
</dbReference>
<dbReference type="PANTHER" id="PTHR24221">
    <property type="entry name" value="ATP-BINDING CASSETTE SUB-FAMILY B"/>
    <property type="match status" value="1"/>
</dbReference>
<feature type="domain" description="ABC transporter" evidence="10">
    <location>
        <begin position="355"/>
        <end position="589"/>
    </location>
</feature>
<feature type="compositionally biased region" description="Low complexity" evidence="8">
    <location>
        <begin position="587"/>
        <end position="609"/>
    </location>
</feature>
<evidence type="ECO:0000256" key="6">
    <source>
        <dbReference type="ARBA" id="ARBA00022989"/>
    </source>
</evidence>
<evidence type="ECO:0000256" key="8">
    <source>
        <dbReference type="SAM" id="MobiDB-lite"/>
    </source>
</evidence>
<dbReference type="Gene3D" id="3.40.50.300">
    <property type="entry name" value="P-loop containing nucleotide triphosphate hydrolases"/>
    <property type="match status" value="1"/>
</dbReference>
<evidence type="ECO:0000313" key="13">
    <source>
        <dbReference type="Proteomes" id="UP000000784"/>
    </source>
</evidence>
<evidence type="ECO:0000256" key="2">
    <source>
        <dbReference type="ARBA" id="ARBA00022475"/>
    </source>
</evidence>
<name>A9BV55_DELAS</name>
<dbReference type="SMART" id="SM00382">
    <property type="entry name" value="AAA"/>
    <property type="match status" value="1"/>
</dbReference>